<evidence type="ECO:0000256" key="3">
    <source>
        <dbReference type="SAM" id="MobiDB-lite"/>
    </source>
</evidence>
<dbReference type="InterPro" id="IPR001356">
    <property type="entry name" value="HD"/>
</dbReference>
<dbReference type="SMART" id="SM00389">
    <property type="entry name" value="HOX"/>
    <property type="match status" value="1"/>
</dbReference>
<keyword evidence="1 2" id="KW-0371">Homeobox</keyword>
<dbReference type="Gene3D" id="1.10.10.60">
    <property type="entry name" value="Homeodomain-like"/>
    <property type="match status" value="1"/>
</dbReference>
<comment type="caution">
    <text evidence="5">The sequence shown here is derived from an EMBL/GenBank/DDBJ whole genome shotgun (WGS) entry which is preliminary data.</text>
</comment>
<protein>
    <recommendedName>
        <fullName evidence="4">Homeobox domain-containing protein</fullName>
    </recommendedName>
</protein>
<feature type="compositionally biased region" description="Polar residues" evidence="3">
    <location>
        <begin position="208"/>
        <end position="225"/>
    </location>
</feature>
<evidence type="ECO:0000256" key="2">
    <source>
        <dbReference type="RuleBase" id="RU000682"/>
    </source>
</evidence>
<keyword evidence="1 2" id="KW-0238">DNA-binding</keyword>
<feature type="compositionally biased region" description="Low complexity" evidence="3">
    <location>
        <begin position="376"/>
        <end position="386"/>
    </location>
</feature>
<evidence type="ECO:0000256" key="1">
    <source>
        <dbReference type="PROSITE-ProRule" id="PRU00108"/>
    </source>
</evidence>
<feature type="compositionally biased region" description="Pro residues" evidence="3">
    <location>
        <begin position="524"/>
        <end position="535"/>
    </location>
</feature>
<dbReference type="Proteomes" id="UP001215151">
    <property type="component" value="Unassembled WGS sequence"/>
</dbReference>
<feature type="DNA-binding region" description="Homeobox" evidence="1">
    <location>
        <begin position="128"/>
        <end position="187"/>
    </location>
</feature>
<feature type="compositionally biased region" description="Basic and acidic residues" evidence="3">
    <location>
        <begin position="509"/>
        <end position="522"/>
    </location>
</feature>
<dbReference type="InterPro" id="IPR052631">
    <property type="entry name" value="Paired_homeobox_Bicoid"/>
</dbReference>
<dbReference type="InterPro" id="IPR009057">
    <property type="entry name" value="Homeodomain-like_sf"/>
</dbReference>
<dbReference type="GO" id="GO:1990837">
    <property type="term" value="F:sequence-specific double-stranded DNA binding"/>
    <property type="evidence" value="ECO:0007669"/>
    <property type="project" value="TreeGrafter"/>
</dbReference>
<feature type="compositionally biased region" description="Polar residues" evidence="3">
    <location>
        <begin position="39"/>
        <end position="59"/>
    </location>
</feature>
<reference evidence="5" key="1">
    <citation type="submission" date="2022-11" db="EMBL/GenBank/DDBJ databases">
        <title>Genome Sequence of Cubamyces cubensis.</title>
        <authorList>
            <person name="Buettner E."/>
        </authorList>
    </citation>
    <scope>NUCLEOTIDE SEQUENCE</scope>
    <source>
        <strain evidence="5">MPL-01</strain>
    </source>
</reference>
<dbReference type="EMBL" id="JAPEVG010000128">
    <property type="protein sequence ID" value="KAJ8481833.1"/>
    <property type="molecule type" value="Genomic_DNA"/>
</dbReference>
<feature type="compositionally biased region" description="Gly residues" evidence="3">
    <location>
        <begin position="299"/>
        <end position="315"/>
    </location>
</feature>
<feature type="region of interest" description="Disordered" evidence="3">
    <location>
        <begin position="165"/>
        <end position="226"/>
    </location>
</feature>
<evidence type="ECO:0000313" key="5">
    <source>
        <dbReference type="EMBL" id="KAJ8481833.1"/>
    </source>
</evidence>
<sequence length="535" mass="56473">MSRNPADVPSSASNPHDDQRRSPRRPPSPHRHPLSSDPATQPIQGASPPTNIVSRQLPLSSPERVETTAATAPTSDLESESQRAERRHERSSPSASSSQGDMADTEMEAGPSKAPTSESAPEGPPPKKKRTRTLTTPHQAAVLHALLAQSRFPTTQMREEVGRAIGLSARKVQNQRQKARRPRGQAATSAPLTRPPQFGPFTNAPPLGTSSEISPTATALHSGSSAEGFFSRAPGGGVDMPYGGASASSSAAAERFAHSHRDPYLAEDYARSNMPPTQLAGPGIPGSSRRPQYASGSQGTEGGAWRGFGPAGMQGGFSRPSTSGTETAEMYRSTPRPGRPMGEQGPGLALSLPPVTTNVPRPHAPLSSPVGGSYPSLASLSSLEASSSRRHSAFDDRARAFPQPNLDFSASRTPLNIPPPFTLQPQPQWDDPAFSPFNTRRRSPPALPHGIAPPFAGPSSSADTPFRGEPLPSLSSVVPMSSGSSLRSPRSPTRSHRFDPIRSSAGRAPPDHPARPGIHDYTDEPPPPPPPATNR</sequence>
<evidence type="ECO:0000259" key="4">
    <source>
        <dbReference type="PROSITE" id="PS50071"/>
    </source>
</evidence>
<dbReference type="AlphaFoldDB" id="A0AAD7TTD6"/>
<gene>
    <name evidence="5" type="ORF">ONZ51_g5760</name>
</gene>
<comment type="subcellular location">
    <subcellularLocation>
        <location evidence="1 2">Nucleus</location>
    </subcellularLocation>
</comment>
<accession>A0AAD7TTD6</accession>
<feature type="compositionally biased region" description="Basic and acidic residues" evidence="3">
    <location>
        <begin position="80"/>
        <end position="91"/>
    </location>
</feature>
<evidence type="ECO:0000313" key="6">
    <source>
        <dbReference type="Proteomes" id="UP001215151"/>
    </source>
</evidence>
<keyword evidence="1 2" id="KW-0539">Nucleus</keyword>
<feature type="region of interest" description="Disordered" evidence="3">
    <location>
        <begin position="1"/>
        <end position="141"/>
    </location>
</feature>
<organism evidence="5 6">
    <name type="scientific">Trametes cubensis</name>
    <dbReference type="NCBI Taxonomy" id="1111947"/>
    <lineage>
        <taxon>Eukaryota</taxon>
        <taxon>Fungi</taxon>
        <taxon>Dikarya</taxon>
        <taxon>Basidiomycota</taxon>
        <taxon>Agaricomycotina</taxon>
        <taxon>Agaricomycetes</taxon>
        <taxon>Polyporales</taxon>
        <taxon>Polyporaceae</taxon>
        <taxon>Trametes</taxon>
    </lineage>
</organism>
<feature type="compositionally biased region" description="Basic residues" evidence="3">
    <location>
        <begin position="22"/>
        <end position="33"/>
    </location>
</feature>
<dbReference type="PANTHER" id="PTHR46255">
    <property type="entry name" value="SHORT STATURE HOMEOBOX"/>
    <property type="match status" value="1"/>
</dbReference>
<feature type="region of interest" description="Disordered" evidence="3">
    <location>
        <begin position="270"/>
        <end position="535"/>
    </location>
</feature>
<keyword evidence="6" id="KW-1185">Reference proteome</keyword>
<dbReference type="GO" id="GO:0005634">
    <property type="term" value="C:nucleus"/>
    <property type="evidence" value="ECO:0007669"/>
    <property type="project" value="UniProtKB-SubCell"/>
</dbReference>
<dbReference type="CDD" id="cd00086">
    <property type="entry name" value="homeodomain"/>
    <property type="match status" value="1"/>
</dbReference>
<dbReference type="SUPFAM" id="SSF46689">
    <property type="entry name" value="Homeodomain-like"/>
    <property type="match status" value="1"/>
</dbReference>
<name>A0AAD7TTD6_9APHY</name>
<dbReference type="GO" id="GO:0000981">
    <property type="term" value="F:DNA-binding transcription factor activity, RNA polymerase II-specific"/>
    <property type="evidence" value="ECO:0007669"/>
    <property type="project" value="TreeGrafter"/>
</dbReference>
<feature type="domain" description="Homeobox" evidence="4">
    <location>
        <begin position="126"/>
        <end position="186"/>
    </location>
</feature>
<dbReference type="Pfam" id="PF00046">
    <property type="entry name" value="Homeodomain"/>
    <property type="match status" value="1"/>
</dbReference>
<proteinExistence type="predicted"/>
<dbReference type="PANTHER" id="PTHR46255:SF3">
    <property type="entry name" value="HOMEOBOX DOMAIN-CONTAINING PROTEIN"/>
    <property type="match status" value="1"/>
</dbReference>
<dbReference type="PROSITE" id="PS50071">
    <property type="entry name" value="HOMEOBOX_2"/>
    <property type="match status" value="1"/>
</dbReference>
<feature type="compositionally biased region" description="Low complexity" evidence="3">
    <location>
        <begin position="470"/>
        <end position="492"/>
    </location>
</feature>